<feature type="chain" id="PRO_5032971374" description="3-keto-disaccharide hydrolase domain-containing protein" evidence="1">
    <location>
        <begin position="20"/>
        <end position="218"/>
    </location>
</feature>
<dbReference type="RefSeq" id="WP_170039473.1">
    <property type="nucleotide sequence ID" value="NZ_JABDTL010000002.1"/>
</dbReference>
<evidence type="ECO:0000313" key="3">
    <source>
        <dbReference type="Proteomes" id="UP000582837"/>
    </source>
</evidence>
<evidence type="ECO:0000313" key="2">
    <source>
        <dbReference type="EMBL" id="MBB6069917.1"/>
    </source>
</evidence>
<dbReference type="Gene3D" id="2.60.120.560">
    <property type="entry name" value="Exo-inulinase, domain 1"/>
    <property type="match status" value="1"/>
</dbReference>
<keyword evidence="1" id="KW-0732">Signal</keyword>
<dbReference type="AlphaFoldDB" id="A0A841GMQ9"/>
<dbReference type="EMBL" id="JACHIA010000003">
    <property type="protein sequence ID" value="MBB6069917.1"/>
    <property type="molecule type" value="Genomic_DNA"/>
</dbReference>
<evidence type="ECO:0008006" key="4">
    <source>
        <dbReference type="Google" id="ProtNLM"/>
    </source>
</evidence>
<gene>
    <name evidence="2" type="ORF">HNQ61_001534</name>
</gene>
<feature type="signal peptide" evidence="1">
    <location>
        <begin position="1"/>
        <end position="19"/>
    </location>
</feature>
<dbReference type="Proteomes" id="UP000582837">
    <property type="component" value="Unassembled WGS sequence"/>
</dbReference>
<reference evidence="2 3" key="1">
    <citation type="submission" date="2020-08" db="EMBL/GenBank/DDBJ databases">
        <title>Genomic Encyclopedia of Type Strains, Phase IV (KMG-IV): sequencing the most valuable type-strain genomes for metagenomic binning, comparative biology and taxonomic classification.</title>
        <authorList>
            <person name="Goeker M."/>
        </authorList>
    </citation>
    <scope>NUCLEOTIDE SEQUENCE [LARGE SCALE GENOMIC DNA]</scope>
    <source>
        <strain evidence="2 3">DSM 29007</strain>
    </source>
</reference>
<keyword evidence="3" id="KW-1185">Reference proteome</keyword>
<sequence length="218" mass="22938">MRGILLTTLLLAAATPAAAQGHDHTQSATGGHAHAMPAGWTARLDRANANAADIMFMQMGTGFHAVTGPSAILYNPATTATGAFTAGATFRQNKASAHPEGYGLIIGGRNLTAENQDYLYFIVRQDGKYMIKHRAGAETHTLVDWTANPAVRAVDAQGQASNALSVMSTPTHVRFAINGTQVAEFPRASGPNTDGVVGLRMNHNLDVAVTDFAVTPTR</sequence>
<evidence type="ECO:0000256" key="1">
    <source>
        <dbReference type="SAM" id="SignalP"/>
    </source>
</evidence>
<proteinExistence type="predicted"/>
<accession>A0A841GMQ9</accession>
<comment type="caution">
    <text evidence="2">The sequence shown here is derived from an EMBL/GenBank/DDBJ whole genome shotgun (WGS) entry which is preliminary data.</text>
</comment>
<protein>
    <recommendedName>
        <fullName evidence="4">3-keto-disaccharide hydrolase domain-containing protein</fullName>
    </recommendedName>
</protein>
<organism evidence="2 3">
    <name type="scientific">Longimicrobium terrae</name>
    <dbReference type="NCBI Taxonomy" id="1639882"/>
    <lineage>
        <taxon>Bacteria</taxon>
        <taxon>Pseudomonadati</taxon>
        <taxon>Gemmatimonadota</taxon>
        <taxon>Longimicrobiia</taxon>
        <taxon>Longimicrobiales</taxon>
        <taxon>Longimicrobiaceae</taxon>
        <taxon>Longimicrobium</taxon>
    </lineage>
</organism>
<name>A0A841GMQ9_9BACT</name>